<gene>
    <name evidence="1" type="primary">BnaA02g28350D</name>
    <name evidence="1" type="ORF">GSBRNA2T00056197001</name>
</gene>
<reference evidence="1 2" key="1">
    <citation type="journal article" date="2014" name="Science">
        <title>Plant genetics. Early allopolyploid evolution in the post-Neolithic Brassica napus oilseed genome.</title>
        <authorList>
            <person name="Chalhoub B."/>
            <person name="Denoeud F."/>
            <person name="Liu S."/>
            <person name="Parkin I.A."/>
            <person name="Tang H."/>
            <person name="Wang X."/>
            <person name="Chiquet J."/>
            <person name="Belcram H."/>
            <person name="Tong C."/>
            <person name="Samans B."/>
            <person name="Correa M."/>
            <person name="Da Silva C."/>
            <person name="Just J."/>
            <person name="Falentin C."/>
            <person name="Koh C.S."/>
            <person name="Le Clainche I."/>
            <person name="Bernard M."/>
            <person name="Bento P."/>
            <person name="Noel B."/>
            <person name="Labadie K."/>
            <person name="Alberti A."/>
            <person name="Charles M."/>
            <person name="Arnaud D."/>
            <person name="Guo H."/>
            <person name="Daviaud C."/>
            <person name="Alamery S."/>
            <person name="Jabbari K."/>
            <person name="Zhao M."/>
            <person name="Edger P.P."/>
            <person name="Chelaifa H."/>
            <person name="Tack D."/>
            <person name="Lassalle G."/>
            <person name="Mestiri I."/>
            <person name="Schnel N."/>
            <person name="Le Paslier M.C."/>
            <person name="Fan G."/>
            <person name="Renault V."/>
            <person name="Bayer P.E."/>
            <person name="Golicz A.A."/>
            <person name="Manoli S."/>
            <person name="Lee T.H."/>
            <person name="Thi V.H."/>
            <person name="Chalabi S."/>
            <person name="Hu Q."/>
            <person name="Fan C."/>
            <person name="Tollenaere R."/>
            <person name="Lu Y."/>
            <person name="Battail C."/>
            <person name="Shen J."/>
            <person name="Sidebottom C.H."/>
            <person name="Wang X."/>
            <person name="Canaguier A."/>
            <person name="Chauveau A."/>
            <person name="Berard A."/>
            <person name="Deniot G."/>
            <person name="Guan M."/>
            <person name="Liu Z."/>
            <person name="Sun F."/>
            <person name="Lim Y.P."/>
            <person name="Lyons E."/>
            <person name="Town C.D."/>
            <person name="Bancroft I."/>
            <person name="Wang X."/>
            <person name="Meng J."/>
            <person name="Ma J."/>
            <person name="Pires J.C."/>
            <person name="King G.J."/>
            <person name="Brunel D."/>
            <person name="Delourme R."/>
            <person name="Renard M."/>
            <person name="Aury J.M."/>
            <person name="Adams K.L."/>
            <person name="Batley J."/>
            <person name="Snowdon R.J."/>
            <person name="Tost J."/>
            <person name="Edwards D."/>
            <person name="Zhou Y."/>
            <person name="Hua W."/>
            <person name="Sharpe A.G."/>
            <person name="Paterson A.H."/>
            <person name="Guan C."/>
            <person name="Wincker P."/>
        </authorList>
    </citation>
    <scope>NUCLEOTIDE SEQUENCE [LARGE SCALE GENOMIC DNA]</scope>
    <source>
        <strain evidence="2">cv. Darmor-bzh</strain>
    </source>
</reference>
<protein>
    <submittedName>
        <fullName evidence="1">BnaA02g28350D protein</fullName>
    </submittedName>
</protein>
<evidence type="ECO:0000313" key="1">
    <source>
        <dbReference type="EMBL" id="CDY34205.1"/>
    </source>
</evidence>
<dbReference type="Proteomes" id="UP000028999">
    <property type="component" value="Unassembled WGS sequence"/>
</dbReference>
<dbReference type="STRING" id="3708.A0A078H6K1"/>
<dbReference type="AlphaFoldDB" id="A0A078H6K1"/>
<evidence type="ECO:0000313" key="2">
    <source>
        <dbReference type="Proteomes" id="UP000028999"/>
    </source>
</evidence>
<dbReference type="PaxDb" id="3708-A0A078H6K1"/>
<proteinExistence type="predicted"/>
<name>A0A078H6K1_BRANA</name>
<sequence length="173" mass="19160">MEVTLLGSVSGLSTVSSERRLSNAVFSSLKTNTRRQTYRVTAINSVESKTHHGGVRRIRKNEDGAAVAKVVENPYSEAETASPDLHKSLSDFLEEARDFVGDDDGPPRWFSPLECDSQAQGSPLLLFIPGSLDASLKFLFVAAKAFIIRTLYAHNMLMTSHAKYSLRGNEWRI</sequence>
<accession>A0A078H6K1</accession>
<organism evidence="1 2">
    <name type="scientific">Brassica napus</name>
    <name type="common">Rape</name>
    <dbReference type="NCBI Taxonomy" id="3708"/>
    <lineage>
        <taxon>Eukaryota</taxon>
        <taxon>Viridiplantae</taxon>
        <taxon>Streptophyta</taxon>
        <taxon>Embryophyta</taxon>
        <taxon>Tracheophyta</taxon>
        <taxon>Spermatophyta</taxon>
        <taxon>Magnoliopsida</taxon>
        <taxon>eudicotyledons</taxon>
        <taxon>Gunneridae</taxon>
        <taxon>Pentapetalae</taxon>
        <taxon>rosids</taxon>
        <taxon>malvids</taxon>
        <taxon>Brassicales</taxon>
        <taxon>Brassicaceae</taxon>
        <taxon>Brassiceae</taxon>
        <taxon>Brassica</taxon>
    </lineage>
</organism>
<dbReference type="Gramene" id="CDY34205">
    <property type="protein sequence ID" value="CDY34205"/>
    <property type="gene ID" value="GSBRNA2T00056197001"/>
</dbReference>
<keyword evidence="2" id="KW-1185">Reference proteome</keyword>
<dbReference type="EMBL" id="LK032330">
    <property type="protein sequence ID" value="CDY34205.1"/>
    <property type="molecule type" value="Genomic_DNA"/>
</dbReference>